<feature type="region of interest" description="Disordered" evidence="1">
    <location>
        <begin position="62"/>
        <end position="90"/>
    </location>
</feature>
<feature type="compositionally biased region" description="Polar residues" evidence="1">
    <location>
        <begin position="1"/>
        <end position="10"/>
    </location>
</feature>
<evidence type="ECO:0000313" key="2">
    <source>
        <dbReference type="EMBL" id="KYN16009.1"/>
    </source>
</evidence>
<name>A0A151J277_9HYME</name>
<sequence length="217" mass="24426">HLSHSFTQTYSRSLRSFPTTTRTTTTLRPRLLRPVTRCSTGEEKEKEEEAATIPRLHYTTTVSPQTTLQEGEEREMGSTDQNGRTDPGAMNKTATAMITIELGIRQMRNFNYGALPVGNVKKNGNETRKVLMLSLQTDRFMNPCICVCVCISSHANLVKGQAITVRKTERRREGGEERKRGNEGEKEKDVGEQRYGRVALATHRVFNIAGKGAPRNW</sequence>
<accession>A0A151J277</accession>
<evidence type="ECO:0000256" key="1">
    <source>
        <dbReference type="SAM" id="MobiDB-lite"/>
    </source>
</evidence>
<dbReference type="AlphaFoldDB" id="A0A151J277"/>
<evidence type="ECO:0000313" key="3">
    <source>
        <dbReference type="Proteomes" id="UP000078492"/>
    </source>
</evidence>
<feature type="region of interest" description="Disordered" evidence="1">
    <location>
        <begin position="1"/>
        <end position="28"/>
    </location>
</feature>
<feature type="non-terminal residue" evidence="2">
    <location>
        <position position="1"/>
    </location>
</feature>
<feature type="region of interest" description="Disordered" evidence="1">
    <location>
        <begin position="166"/>
        <end position="193"/>
    </location>
</feature>
<gene>
    <name evidence="2" type="ORF">ALC57_11734</name>
</gene>
<organism evidence="2 3">
    <name type="scientific">Trachymyrmex cornetzi</name>
    <dbReference type="NCBI Taxonomy" id="471704"/>
    <lineage>
        <taxon>Eukaryota</taxon>
        <taxon>Metazoa</taxon>
        <taxon>Ecdysozoa</taxon>
        <taxon>Arthropoda</taxon>
        <taxon>Hexapoda</taxon>
        <taxon>Insecta</taxon>
        <taxon>Pterygota</taxon>
        <taxon>Neoptera</taxon>
        <taxon>Endopterygota</taxon>
        <taxon>Hymenoptera</taxon>
        <taxon>Apocrita</taxon>
        <taxon>Aculeata</taxon>
        <taxon>Formicoidea</taxon>
        <taxon>Formicidae</taxon>
        <taxon>Myrmicinae</taxon>
        <taxon>Trachymyrmex</taxon>
    </lineage>
</organism>
<proteinExistence type="predicted"/>
<protein>
    <submittedName>
        <fullName evidence="2">Uncharacterized protein</fullName>
    </submittedName>
</protein>
<dbReference type="Proteomes" id="UP000078492">
    <property type="component" value="Unassembled WGS sequence"/>
</dbReference>
<feature type="compositionally biased region" description="Low complexity" evidence="1">
    <location>
        <begin position="11"/>
        <end position="28"/>
    </location>
</feature>
<keyword evidence="3" id="KW-1185">Reference proteome</keyword>
<dbReference type="EMBL" id="KQ980447">
    <property type="protein sequence ID" value="KYN16009.1"/>
    <property type="molecule type" value="Genomic_DNA"/>
</dbReference>
<reference evidence="2 3" key="1">
    <citation type="submission" date="2015-09" db="EMBL/GenBank/DDBJ databases">
        <title>Trachymyrmex cornetzi WGS genome.</title>
        <authorList>
            <person name="Nygaard S."/>
            <person name="Hu H."/>
            <person name="Boomsma J."/>
            <person name="Zhang G."/>
        </authorList>
    </citation>
    <scope>NUCLEOTIDE SEQUENCE [LARGE SCALE GENOMIC DNA]</scope>
    <source>
        <strain evidence="2">Tcor2-1</strain>
        <tissue evidence="2">Whole body</tissue>
    </source>
</reference>